<evidence type="ECO:0000313" key="2">
    <source>
        <dbReference type="Proteomes" id="UP001064048"/>
    </source>
</evidence>
<gene>
    <name evidence="1" type="ORF">MSG28_012870</name>
</gene>
<evidence type="ECO:0000313" key="1">
    <source>
        <dbReference type="EMBL" id="KAI8423869.1"/>
    </source>
</evidence>
<dbReference type="EMBL" id="CM046122">
    <property type="protein sequence ID" value="KAI8423869.1"/>
    <property type="molecule type" value="Genomic_DNA"/>
</dbReference>
<reference evidence="1 2" key="1">
    <citation type="journal article" date="2022" name="Genome Biol. Evol.">
        <title>The Spruce Budworm Genome: Reconstructing the Evolutionary History of Antifreeze Proteins.</title>
        <authorList>
            <person name="Beliveau C."/>
            <person name="Gagne P."/>
            <person name="Picq S."/>
            <person name="Vernygora O."/>
            <person name="Keeling C.I."/>
            <person name="Pinkney K."/>
            <person name="Doucet D."/>
            <person name="Wen F."/>
            <person name="Johnston J.S."/>
            <person name="Maaroufi H."/>
            <person name="Boyle B."/>
            <person name="Laroche J."/>
            <person name="Dewar K."/>
            <person name="Juretic N."/>
            <person name="Blackburn G."/>
            <person name="Nisole A."/>
            <person name="Brunet B."/>
            <person name="Brandao M."/>
            <person name="Lumley L."/>
            <person name="Duan J."/>
            <person name="Quan G."/>
            <person name="Lucarotti C.J."/>
            <person name="Roe A.D."/>
            <person name="Sperling F.A.H."/>
            <person name="Levesque R.C."/>
            <person name="Cusson M."/>
        </authorList>
    </citation>
    <scope>NUCLEOTIDE SEQUENCE [LARGE SCALE GENOMIC DNA]</scope>
    <source>
        <strain evidence="1">Glfc:IPQL:Cfum</strain>
    </source>
</reference>
<sequence length="277" mass="33658">MAGSREKLLYERREVDYRYERRYDRYQPRAQYNRGQNDRSERPRRKNGFVYEDIYSDFDEAQGRLSLFRPIRPEYLNLPASYDAKYNSLPRSYNYYGDRQQHRKKDYYDFRIEQERRRPRDNYEPYRKRTLEERRYERRIEPRIEPRIELKTTKNVAVCKPLRLTEKNARYWTTDLPEKPRKRGDEVKKNVKFSEVSGCNRKMIVDDPVCGRKVVPVRELEVSLDQMIQNGYFEKHNIPISRPVREEIAEVPNGKCPGQAPPRRTRHLPQVSYIHSV</sequence>
<comment type="caution">
    <text evidence="1">The sequence shown here is derived from an EMBL/GenBank/DDBJ whole genome shotgun (WGS) entry which is preliminary data.</text>
</comment>
<organism evidence="1 2">
    <name type="scientific">Choristoneura fumiferana</name>
    <name type="common">Spruce budworm moth</name>
    <name type="synonym">Archips fumiferana</name>
    <dbReference type="NCBI Taxonomy" id="7141"/>
    <lineage>
        <taxon>Eukaryota</taxon>
        <taxon>Metazoa</taxon>
        <taxon>Ecdysozoa</taxon>
        <taxon>Arthropoda</taxon>
        <taxon>Hexapoda</taxon>
        <taxon>Insecta</taxon>
        <taxon>Pterygota</taxon>
        <taxon>Neoptera</taxon>
        <taxon>Endopterygota</taxon>
        <taxon>Lepidoptera</taxon>
        <taxon>Glossata</taxon>
        <taxon>Ditrysia</taxon>
        <taxon>Tortricoidea</taxon>
        <taxon>Tortricidae</taxon>
        <taxon>Tortricinae</taxon>
        <taxon>Choristoneura</taxon>
    </lineage>
</organism>
<protein>
    <submittedName>
        <fullName evidence="1">Uncharacterized protein</fullName>
    </submittedName>
</protein>
<keyword evidence="2" id="KW-1185">Reference proteome</keyword>
<name>A0ACC0JIF9_CHOFU</name>
<accession>A0ACC0JIF9</accession>
<dbReference type="Proteomes" id="UP001064048">
    <property type="component" value="Chromosome 22"/>
</dbReference>
<proteinExistence type="predicted"/>